<dbReference type="RefSeq" id="WP_179648052.1">
    <property type="nucleotide sequence ID" value="NZ_JACBZM010000001.1"/>
</dbReference>
<evidence type="ECO:0000313" key="2">
    <source>
        <dbReference type="EMBL" id="NYI44084.1"/>
    </source>
</evidence>
<gene>
    <name evidence="2" type="ORF">BJ993_001164</name>
</gene>
<dbReference type="Gene3D" id="3.40.50.150">
    <property type="entry name" value="Vaccinia Virus protein VP39"/>
    <property type="match status" value="1"/>
</dbReference>
<proteinExistence type="predicted"/>
<evidence type="ECO:0000313" key="3">
    <source>
        <dbReference type="Proteomes" id="UP000562045"/>
    </source>
</evidence>
<dbReference type="Proteomes" id="UP000562045">
    <property type="component" value="Unassembled WGS sequence"/>
</dbReference>
<dbReference type="InterPro" id="IPR006342">
    <property type="entry name" value="FkbM_mtfrase"/>
</dbReference>
<dbReference type="Pfam" id="PF05050">
    <property type="entry name" value="Methyltransf_21"/>
    <property type="match status" value="1"/>
</dbReference>
<keyword evidence="2" id="KW-0808">Transferase</keyword>
<dbReference type="SUPFAM" id="SSF53335">
    <property type="entry name" value="S-adenosyl-L-methionine-dependent methyltransferases"/>
    <property type="match status" value="1"/>
</dbReference>
<reference evidence="2 3" key="1">
    <citation type="submission" date="2020-07" db="EMBL/GenBank/DDBJ databases">
        <title>Sequencing the genomes of 1000 actinobacteria strains.</title>
        <authorList>
            <person name="Klenk H.-P."/>
        </authorList>
    </citation>
    <scope>NUCLEOTIDE SEQUENCE [LARGE SCALE GENOMIC DNA]</scope>
    <source>
        <strain evidence="2 3">DSM 15131</strain>
    </source>
</reference>
<comment type="caution">
    <text evidence="2">The sequence shown here is derived from an EMBL/GenBank/DDBJ whole genome shotgun (WGS) entry which is preliminary data.</text>
</comment>
<dbReference type="GO" id="GO:0008168">
    <property type="term" value="F:methyltransferase activity"/>
    <property type="evidence" value="ECO:0007669"/>
    <property type="project" value="UniProtKB-KW"/>
</dbReference>
<evidence type="ECO:0000259" key="1">
    <source>
        <dbReference type="Pfam" id="PF05050"/>
    </source>
</evidence>
<protein>
    <submittedName>
        <fullName evidence="2">FkbM family methyltransferase</fullName>
    </submittedName>
</protein>
<dbReference type="NCBIfam" id="TIGR01444">
    <property type="entry name" value="fkbM_fam"/>
    <property type="match status" value="1"/>
</dbReference>
<dbReference type="GO" id="GO:0032259">
    <property type="term" value="P:methylation"/>
    <property type="evidence" value="ECO:0007669"/>
    <property type="project" value="UniProtKB-KW"/>
</dbReference>
<accession>A0A7Z0CKF2</accession>
<dbReference type="PANTHER" id="PTHR34203:SF15">
    <property type="entry name" value="SLL1173 PROTEIN"/>
    <property type="match status" value="1"/>
</dbReference>
<name>A0A7Z0CKF2_9ACTN</name>
<keyword evidence="2" id="KW-0489">Methyltransferase</keyword>
<dbReference type="EMBL" id="JACBZM010000001">
    <property type="protein sequence ID" value="NYI44084.1"/>
    <property type="molecule type" value="Genomic_DNA"/>
</dbReference>
<sequence>MPALRSTSHLTKRIRQTPGLFRNFPTVFWDLGTQRTRFARDEMTLHLRNGYQVTIPNADGARYPIYEIFADDAYGMAELTRGLSPKAAVLDIGGQVGCFALAVAAELPQATVHVYEASPTSASYAERNVRDNGLASRVSVHAAALAGEDGEFSLIDNGDASVLNGITAREGKEVVVPAVSFDNAVAAARADGNPVELVKMDVEGAEYDVVLRSSPASWADVRAVALEYHPVAGHSLDELLAFLAPLGLTPYHQEDGTEPGLGMVWLRRA</sequence>
<feature type="domain" description="Methyltransferase FkbM" evidence="1">
    <location>
        <begin position="91"/>
        <end position="244"/>
    </location>
</feature>
<dbReference type="PANTHER" id="PTHR34203">
    <property type="entry name" value="METHYLTRANSFERASE, FKBM FAMILY PROTEIN"/>
    <property type="match status" value="1"/>
</dbReference>
<dbReference type="AlphaFoldDB" id="A0A7Z0CKF2"/>
<dbReference type="InterPro" id="IPR029063">
    <property type="entry name" value="SAM-dependent_MTases_sf"/>
</dbReference>
<organism evidence="2 3">
    <name type="scientific">Nocardioides aromaticivorans</name>
    <dbReference type="NCBI Taxonomy" id="200618"/>
    <lineage>
        <taxon>Bacteria</taxon>
        <taxon>Bacillati</taxon>
        <taxon>Actinomycetota</taxon>
        <taxon>Actinomycetes</taxon>
        <taxon>Propionibacteriales</taxon>
        <taxon>Nocardioidaceae</taxon>
        <taxon>Nocardioides</taxon>
    </lineage>
</organism>
<dbReference type="InterPro" id="IPR052514">
    <property type="entry name" value="SAM-dependent_MTase"/>
</dbReference>